<organism evidence="2 3">
    <name type="scientific">Kribbella antiqua</name>
    <dbReference type="NCBI Taxonomy" id="2512217"/>
    <lineage>
        <taxon>Bacteria</taxon>
        <taxon>Bacillati</taxon>
        <taxon>Actinomycetota</taxon>
        <taxon>Actinomycetes</taxon>
        <taxon>Propionibacteriales</taxon>
        <taxon>Kribbellaceae</taxon>
        <taxon>Kribbella</taxon>
    </lineage>
</organism>
<proteinExistence type="predicted"/>
<gene>
    <name evidence="2" type="ORF">EV646_1011216</name>
</gene>
<keyword evidence="1" id="KW-0472">Membrane</keyword>
<protein>
    <submittedName>
        <fullName evidence="2">Uncharacterized protein</fullName>
    </submittedName>
</protein>
<keyword evidence="1" id="KW-1133">Transmembrane helix</keyword>
<evidence type="ECO:0000313" key="2">
    <source>
        <dbReference type="EMBL" id="TCO52218.1"/>
    </source>
</evidence>
<name>A0A4R2J6V0_9ACTN</name>
<dbReference type="OrthoDB" id="9956651at2"/>
<dbReference type="RefSeq" id="WP_132144636.1">
    <property type="nucleotide sequence ID" value="NZ_SLWR01000001.1"/>
</dbReference>
<feature type="transmembrane region" description="Helical" evidence="1">
    <location>
        <begin position="16"/>
        <end position="38"/>
    </location>
</feature>
<feature type="transmembrane region" description="Helical" evidence="1">
    <location>
        <begin position="80"/>
        <end position="100"/>
    </location>
</feature>
<dbReference type="AlphaFoldDB" id="A0A4R2J6V0"/>
<comment type="caution">
    <text evidence="2">The sequence shown here is derived from an EMBL/GenBank/DDBJ whole genome shotgun (WGS) entry which is preliminary data.</text>
</comment>
<keyword evidence="1" id="KW-0812">Transmembrane</keyword>
<keyword evidence="3" id="KW-1185">Reference proteome</keyword>
<reference evidence="2 3" key="1">
    <citation type="journal article" date="2015" name="Stand. Genomic Sci.">
        <title>Genomic Encyclopedia of Bacterial and Archaeal Type Strains, Phase III: the genomes of soil and plant-associated and newly described type strains.</title>
        <authorList>
            <person name="Whitman W.B."/>
            <person name="Woyke T."/>
            <person name="Klenk H.P."/>
            <person name="Zhou Y."/>
            <person name="Lilburn T.G."/>
            <person name="Beck B.J."/>
            <person name="De Vos P."/>
            <person name="Vandamme P."/>
            <person name="Eisen J.A."/>
            <person name="Garrity G."/>
            <person name="Hugenholtz P."/>
            <person name="Kyrpides N.C."/>
        </authorList>
    </citation>
    <scope>NUCLEOTIDE SEQUENCE [LARGE SCALE GENOMIC DNA]</scope>
    <source>
        <strain evidence="2 3">VKM Ac-2541</strain>
    </source>
</reference>
<feature type="transmembrane region" description="Helical" evidence="1">
    <location>
        <begin position="50"/>
        <end position="68"/>
    </location>
</feature>
<dbReference type="Proteomes" id="UP000295573">
    <property type="component" value="Unassembled WGS sequence"/>
</dbReference>
<sequence length="202" mass="20788">MSTLTKQTTIDSTRTAAVAAGLVGAISTAAYISSVIFMPDIDAREGATHPLVQVSGIITALSFVALALTLPSLGERLPRWALYVAGAGCAFVATSAWTFGPFMGHVSGLLTDAQGDQFQDATSGYLTAFWLPKVVFCGVGLLAMAIAGWRRRTIARPACVVLALAAIVSVLIAAYPPGAFLTALALAWTARTASGAARSATP</sequence>
<evidence type="ECO:0000256" key="1">
    <source>
        <dbReference type="SAM" id="Phobius"/>
    </source>
</evidence>
<feature type="transmembrane region" description="Helical" evidence="1">
    <location>
        <begin position="130"/>
        <end position="149"/>
    </location>
</feature>
<accession>A0A4R2J6V0</accession>
<dbReference type="EMBL" id="SLWR01000001">
    <property type="protein sequence ID" value="TCO52218.1"/>
    <property type="molecule type" value="Genomic_DNA"/>
</dbReference>
<evidence type="ECO:0000313" key="3">
    <source>
        <dbReference type="Proteomes" id="UP000295573"/>
    </source>
</evidence>
<feature type="transmembrane region" description="Helical" evidence="1">
    <location>
        <begin position="161"/>
        <end position="188"/>
    </location>
</feature>